<dbReference type="CDD" id="cd00085">
    <property type="entry name" value="HNHc"/>
    <property type="match status" value="1"/>
</dbReference>
<organism evidence="3 4">
    <name type="scientific">Nocardioides jiangsuensis</name>
    <dbReference type="NCBI Taxonomy" id="2866161"/>
    <lineage>
        <taxon>Bacteria</taxon>
        <taxon>Bacillati</taxon>
        <taxon>Actinomycetota</taxon>
        <taxon>Actinomycetes</taxon>
        <taxon>Propionibacteriales</taxon>
        <taxon>Nocardioidaceae</taxon>
        <taxon>Nocardioides</taxon>
    </lineage>
</organism>
<keyword evidence="3" id="KW-0378">Hydrolase</keyword>
<name>A0ABS7RLK2_9ACTN</name>
<sequence length="498" mass="55851">MHPTSAVRRHGHDPTSPPQPTTPHPAPPPRPPDLSAWEDEDWSHTDQQLLDLAVRLQVEENAARARRLNALRDFHRRRVAESASQPNDRPSYFTLTPLQATTAEFAPLLGLSEMTVEIHLDNATELQDRFPALWRRCESGRLDLGRALLVLEQARSLANEEDIATFAAAMEDYFAKLDDPAHPLCRISRSQLQRAARYRRLKLPQKTDETSFAEAFKRRRVSLRPGENGIAYLSVSTALPDAMAADYRLTLIAKQLCQSPDESRTLEQLRSDVLLDLIHGRLTVGATDAELEDDETYDGRDPARTIAHHESRGSYARPVINVTVPIQTLMGMTDAPGVMSGGHALPADLVRQLALHPEATWYRMLTDQARTCVELSVGSYAPTKPIWRQVVAADPACIWPGCSRASVTAELDHRTEYPAGETSTENLQPLCRRHHRMKHSKGFRVVRNDDGSYDWTTRFGSRFHVHATEQPTSDWAVDGLLADEAADDIWQELLLVDA</sequence>
<dbReference type="InterPro" id="IPR003615">
    <property type="entry name" value="HNH_nuc"/>
</dbReference>
<protein>
    <submittedName>
        <fullName evidence="3">HNH endonuclease</fullName>
    </submittedName>
</protein>
<comment type="caution">
    <text evidence="3">The sequence shown here is derived from an EMBL/GenBank/DDBJ whole genome shotgun (WGS) entry which is preliminary data.</text>
</comment>
<dbReference type="InterPro" id="IPR003870">
    <property type="entry name" value="DUF222"/>
</dbReference>
<proteinExistence type="predicted"/>
<evidence type="ECO:0000259" key="2">
    <source>
        <dbReference type="Pfam" id="PF02720"/>
    </source>
</evidence>
<keyword evidence="3" id="KW-0255">Endonuclease</keyword>
<keyword evidence="3" id="KW-0540">Nuclease</keyword>
<accession>A0ABS7RLK2</accession>
<dbReference type="Pfam" id="PF02720">
    <property type="entry name" value="DUF222"/>
    <property type="match status" value="1"/>
</dbReference>
<dbReference type="RefSeq" id="WP_221025611.1">
    <property type="nucleotide sequence ID" value="NZ_JAIEZQ010000002.1"/>
</dbReference>
<evidence type="ECO:0000256" key="1">
    <source>
        <dbReference type="SAM" id="MobiDB-lite"/>
    </source>
</evidence>
<dbReference type="Proteomes" id="UP000754710">
    <property type="component" value="Unassembled WGS sequence"/>
</dbReference>
<reference evidence="3 4" key="1">
    <citation type="submission" date="2021-08" db="EMBL/GenBank/DDBJ databases">
        <title>Nocardioides bacterium WL0053 sp. nov., isolated from the sediment.</title>
        <authorList>
            <person name="Wang L."/>
            <person name="Zhang D."/>
            <person name="Zhang A."/>
        </authorList>
    </citation>
    <scope>NUCLEOTIDE SEQUENCE [LARGE SCALE GENOMIC DNA]</scope>
    <source>
        <strain evidence="3 4">WL0053</strain>
    </source>
</reference>
<feature type="region of interest" description="Disordered" evidence="1">
    <location>
        <begin position="1"/>
        <end position="39"/>
    </location>
</feature>
<feature type="compositionally biased region" description="Pro residues" evidence="1">
    <location>
        <begin position="15"/>
        <end position="32"/>
    </location>
</feature>
<evidence type="ECO:0000313" key="3">
    <source>
        <dbReference type="EMBL" id="MBY9075920.1"/>
    </source>
</evidence>
<dbReference type="EMBL" id="JAIEZQ010000002">
    <property type="protein sequence ID" value="MBY9075920.1"/>
    <property type="molecule type" value="Genomic_DNA"/>
</dbReference>
<evidence type="ECO:0000313" key="4">
    <source>
        <dbReference type="Proteomes" id="UP000754710"/>
    </source>
</evidence>
<dbReference type="GO" id="GO:0004519">
    <property type="term" value="F:endonuclease activity"/>
    <property type="evidence" value="ECO:0007669"/>
    <property type="project" value="UniProtKB-KW"/>
</dbReference>
<keyword evidence="4" id="KW-1185">Reference proteome</keyword>
<gene>
    <name evidence="3" type="ORF">K1X13_13890</name>
</gene>
<feature type="domain" description="DUF222" evidence="2">
    <location>
        <begin position="58"/>
        <end position="356"/>
    </location>
</feature>